<keyword evidence="7" id="KW-0336">GPI-anchor</keyword>
<keyword evidence="10" id="KW-0408">Iron</keyword>
<keyword evidence="11" id="KW-0472">Membrane</keyword>
<evidence type="ECO:0000313" key="19">
    <source>
        <dbReference type="EMBL" id="KFA66818.1"/>
    </source>
</evidence>
<keyword evidence="9 17" id="KW-0732">Signal</keyword>
<dbReference type="OMA" id="AITWAND"/>
<evidence type="ECO:0000256" key="14">
    <source>
        <dbReference type="ARBA" id="ARBA00023288"/>
    </source>
</evidence>
<accession>A0A084QS83</accession>
<evidence type="ECO:0000256" key="7">
    <source>
        <dbReference type="ARBA" id="ARBA00022622"/>
    </source>
</evidence>
<dbReference type="GO" id="GO:0005576">
    <property type="term" value="C:extracellular region"/>
    <property type="evidence" value="ECO:0007669"/>
    <property type="project" value="UniProtKB-SubCell"/>
</dbReference>
<evidence type="ECO:0000256" key="8">
    <source>
        <dbReference type="ARBA" id="ARBA00022723"/>
    </source>
</evidence>
<evidence type="ECO:0000256" key="13">
    <source>
        <dbReference type="ARBA" id="ARBA00023180"/>
    </source>
</evidence>
<name>A0A084QS83_STAC4</name>
<feature type="compositionally biased region" description="Low complexity" evidence="16">
    <location>
        <begin position="119"/>
        <end position="169"/>
    </location>
</feature>
<keyword evidence="14" id="KW-0449">Lipoprotein</keyword>
<comment type="caution">
    <text evidence="15">Lacks conserved residue(s) required for the propagation of feature annotation.</text>
</comment>
<evidence type="ECO:0000256" key="12">
    <source>
        <dbReference type="ARBA" id="ARBA00023157"/>
    </source>
</evidence>
<keyword evidence="12" id="KW-1015">Disulfide bond</keyword>
<dbReference type="PROSITE" id="PS52012">
    <property type="entry name" value="CFEM"/>
    <property type="match status" value="1"/>
</dbReference>
<proteinExistence type="inferred from homology"/>
<dbReference type="GO" id="GO:0098552">
    <property type="term" value="C:side of membrane"/>
    <property type="evidence" value="ECO:0007669"/>
    <property type="project" value="UniProtKB-KW"/>
</dbReference>
<dbReference type="InterPro" id="IPR008427">
    <property type="entry name" value="Extracellular_membr_CFEM_dom"/>
</dbReference>
<evidence type="ECO:0000256" key="6">
    <source>
        <dbReference type="ARBA" id="ARBA00022617"/>
    </source>
</evidence>
<dbReference type="GO" id="GO:0005886">
    <property type="term" value="C:plasma membrane"/>
    <property type="evidence" value="ECO:0007669"/>
    <property type="project" value="UniProtKB-SubCell"/>
</dbReference>
<evidence type="ECO:0000256" key="9">
    <source>
        <dbReference type="ARBA" id="ARBA00022729"/>
    </source>
</evidence>
<feature type="compositionally biased region" description="Polar residues" evidence="16">
    <location>
        <begin position="174"/>
        <end position="191"/>
    </location>
</feature>
<organism evidence="19 20">
    <name type="scientific">Stachybotrys chlorohalonatus (strain IBT 40285)</name>
    <dbReference type="NCBI Taxonomy" id="1283841"/>
    <lineage>
        <taxon>Eukaryota</taxon>
        <taxon>Fungi</taxon>
        <taxon>Dikarya</taxon>
        <taxon>Ascomycota</taxon>
        <taxon>Pezizomycotina</taxon>
        <taxon>Sordariomycetes</taxon>
        <taxon>Hypocreomycetidae</taxon>
        <taxon>Hypocreales</taxon>
        <taxon>Stachybotryaceae</taxon>
        <taxon>Stachybotrys</taxon>
    </lineage>
</organism>
<gene>
    <name evidence="19" type="ORF">S40285_06826</name>
</gene>
<feature type="region of interest" description="Disordered" evidence="16">
    <location>
        <begin position="119"/>
        <end position="191"/>
    </location>
</feature>
<evidence type="ECO:0000256" key="2">
    <source>
        <dbReference type="ARBA" id="ARBA00004613"/>
    </source>
</evidence>
<dbReference type="STRING" id="1283841.A0A084QS83"/>
<evidence type="ECO:0000313" key="20">
    <source>
        <dbReference type="Proteomes" id="UP000028524"/>
    </source>
</evidence>
<dbReference type="GO" id="GO:0046872">
    <property type="term" value="F:metal ion binding"/>
    <property type="evidence" value="ECO:0007669"/>
    <property type="project" value="UniProtKB-KW"/>
</dbReference>
<reference evidence="19 20" key="1">
    <citation type="journal article" date="2014" name="BMC Genomics">
        <title>Comparative genome sequencing reveals chemotype-specific gene clusters in the toxigenic black mold Stachybotrys.</title>
        <authorList>
            <person name="Semeiks J."/>
            <person name="Borek D."/>
            <person name="Otwinowski Z."/>
            <person name="Grishin N.V."/>
        </authorList>
    </citation>
    <scope>NUCLEOTIDE SEQUENCE [LARGE SCALE GENOMIC DNA]</scope>
    <source>
        <strain evidence="19 20">IBT 40285</strain>
    </source>
</reference>
<evidence type="ECO:0000256" key="1">
    <source>
        <dbReference type="ARBA" id="ARBA00004609"/>
    </source>
</evidence>
<evidence type="ECO:0000259" key="18">
    <source>
        <dbReference type="PROSITE" id="PS52012"/>
    </source>
</evidence>
<dbReference type="PANTHER" id="PTHR37928:SF1">
    <property type="entry name" value="CFEM DOMAIN PROTEIN (AFU_ORTHOLOGUE AFUA_6G14090)"/>
    <property type="match status" value="1"/>
</dbReference>
<keyword evidence="6" id="KW-0349">Heme</keyword>
<dbReference type="Proteomes" id="UP000028524">
    <property type="component" value="Unassembled WGS sequence"/>
</dbReference>
<dbReference type="InterPro" id="IPR051735">
    <property type="entry name" value="CFEM_domain"/>
</dbReference>
<evidence type="ECO:0000256" key="5">
    <source>
        <dbReference type="ARBA" id="ARBA00022525"/>
    </source>
</evidence>
<keyword evidence="13" id="KW-0325">Glycoprotein</keyword>
<evidence type="ECO:0000256" key="15">
    <source>
        <dbReference type="PROSITE-ProRule" id="PRU01356"/>
    </source>
</evidence>
<sequence>MKTITTIQLAAAGILSLSSVALGQSLCAVNCFQSVITEHPPLDCTEDNMYLCFCTIPELQGYFSDCAYEQCADESEATVEFGVTLCADLGVPISIPPRPENHLQPTTSTAMTETMPAAETTSNAVTSETSAAEPTTSEDSSEISSTGIASSEPSAAVSSTFTTSGISFTPVPLPTTNSTLPPQTTPTQVAPNMGNTLGVTSGLLFTSGLLIAALQFL</sequence>
<dbReference type="EMBL" id="KL660354">
    <property type="protein sequence ID" value="KFA66818.1"/>
    <property type="molecule type" value="Genomic_DNA"/>
</dbReference>
<keyword evidence="5" id="KW-0964">Secreted</keyword>
<evidence type="ECO:0000256" key="4">
    <source>
        <dbReference type="ARBA" id="ARBA00022475"/>
    </source>
</evidence>
<dbReference type="AlphaFoldDB" id="A0A084QS83"/>
<evidence type="ECO:0000256" key="10">
    <source>
        <dbReference type="ARBA" id="ARBA00023004"/>
    </source>
</evidence>
<dbReference type="OrthoDB" id="1193027at2759"/>
<keyword evidence="20" id="KW-1185">Reference proteome</keyword>
<evidence type="ECO:0000256" key="16">
    <source>
        <dbReference type="SAM" id="MobiDB-lite"/>
    </source>
</evidence>
<keyword evidence="8" id="KW-0479">Metal-binding</keyword>
<dbReference type="InParanoid" id="A0A084QS83"/>
<evidence type="ECO:0000256" key="3">
    <source>
        <dbReference type="ARBA" id="ARBA00010031"/>
    </source>
</evidence>
<evidence type="ECO:0000256" key="17">
    <source>
        <dbReference type="SAM" id="SignalP"/>
    </source>
</evidence>
<protein>
    <recommendedName>
        <fullName evidence="18">CFEM domain-containing protein</fullName>
    </recommendedName>
</protein>
<keyword evidence="4" id="KW-1003">Cell membrane</keyword>
<comment type="subcellular location">
    <subcellularLocation>
        <location evidence="1">Cell membrane</location>
        <topology evidence="1">Lipid-anchor</topology>
        <topology evidence="1">GPI-anchor</topology>
    </subcellularLocation>
    <subcellularLocation>
        <location evidence="2">Secreted</location>
    </subcellularLocation>
</comment>
<dbReference type="PANTHER" id="PTHR37928">
    <property type="entry name" value="CFEM DOMAIN PROTEIN (AFU_ORTHOLOGUE AFUA_6G14090)"/>
    <property type="match status" value="1"/>
</dbReference>
<dbReference type="HOGENOM" id="CLU_099566_0_0_1"/>
<feature type="signal peptide" evidence="17">
    <location>
        <begin position="1"/>
        <end position="23"/>
    </location>
</feature>
<feature type="chain" id="PRO_5001779754" description="CFEM domain-containing protein" evidence="17">
    <location>
        <begin position="24"/>
        <end position="217"/>
    </location>
</feature>
<feature type="domain" description="CFEM" evidence="18">
    <location>
        <begin position="1"/>
        <end position="111"/>
    </location>
</feature>
<comment type="similarity">
    <text evidence="3">Belongs to the RBT5 family.</text>
</comment>
<evidence type="ECO:0000256" key="11">
    <source>
        <dbReference type="ARBA" id="ARBA00023136"/>
    </source>
</evidence>
<dbReference type="Pfam" id="PF05730">
    <property type="entry name" value="CFEM"/>
    <property type="match status" value="1"/>
</dbReference>